<keyword evidence="2" id="KW-1185">Reference proteome</keyword>
<reference evidence="1 2" key="1">
    <citation type="submission" date="2019-06" db="EMBL/GenBank/DDBJ databases">
        <authorList>
            <person name="Austin C.R."/>
            <person name="Baumgardner C.A."/>
            <person name="Baysinger H.J."/>
            <person name="David A.M."/>
            <person name="Folse N.B."/>
            <person name="Gammon C.A."/>
            <person name="Garcia V.M."/>
            <person name="Gobble C.S."/>
            <person name="Herold B.N."/>
            <person name="Huamancondor M.S."/>
            <person name="Matheson G.R."/>
            <person name="Mondragon I."/>
            <person name="Nemes S.A."/>
            <person name="Neri L.M."/>
            <person name="Renaud V.D."/>
            <person name="Rigsbee E.A."/>
            <person name="Rockette B.M."/>
            <person name="Santiago M.R."/>
            <person name="Savage M.D."/>
            <person name="Simpson J.M."/>
            <person name="Slentz J.N."/>
            <person name="Spencer B.G."/>
            <person name="White D.J."/>
            <person name="Yarboro C.B."/>
            <person name="Anderson E.L."/>
            <person name="Wallen J.R."/>
            <person name="Gainey M.D."/>
            <person name="Garlena R.A."/>
            <person name="Russell D.A."/>
            <person name="Pope W.H."/>
            <person name="Jacobs-Sera D."/>
            <person name="Hatfull G.F."/>
        </authorList>
    </citation>
    <scope>NUCLEOTIDE SEQUENCE [LARGE SCALE GENOMIC DNA]</scope>
</reference>
<organism evidence="1 2">
    <name type="scientific">Microbacterium phage FuzzBuster</name>
    <dbReference type="NCBI Taxonomy" id="2590935"/>
    <lineage>
        <taxon>Viruses</taxon>
        <taxon>Duplodnaviria</taxon>
        <taxon>Heunggongvirae</taxon>
        <taxon>Uroviricota</taxon>
        <taxon>Caudoviricetes</taxon>
        <taxon>Hodgkinviridae</taxon>
        <taxon>Fuzzbustervirus</taxon>
        <taxon>Fuzzbustervirus fuzzbuster</taxon>
    </lineage>
</organism>
<dbReference type="Proteomes" id="UP000315280">
    <property type="component" value="Segment"/>
</dbReference>
<dbReference type="EMBL" id="MN062720">
    <property type="protein sequence ID" value="QDP45525.1"/>
    <property type="molecule type" value="Genomic_DNA"/>
</dbReference>
<gene>
    <name evidence="1" type="primary">41</name>
    <name evidence="1" type="ORF">SEA_FUZZBUSTER_41</name>
</gene>
<proteinExistence type="predicted"/>
<evidence type="ECO:0000313" key="2">
    <source>
        <dbReference type="Proteomes" id="UP000315280"/>
    </source>
</evidence>
<protein>
    <submittedName>
        <fullName evidence="1">Minor tail protein</fullName>
    </submittedName>
</protein>
<sequence length="433" mass="45979">MAYEGWFRFGGNEIINNERARGYSQTAACPMFWLKGPKCDTLRNALGDSAYVFGNIPDAPWYDLSMPDVSGRFYGVFALSVVGLKDSTRSASVTEGIDDGAQIGRTRKGARQVRIRAILVARGADALEYGTAWLNASLDPNACGQHGTGCGTTDLEYLAACPPARDIGETDEEYAARVAPLRRFLHNVAVTSGPYERELHNVGDFWGQVFEWTITAGRPWVYSATREVDLPVTPTIVIQDTPYNLAPYPSAELAGAAMVASTNYSTNPSVETNATGWAAGSDGVNITAAMIASGRVTGELQAVGNSSFRTVFTASGAGANGSFYAQQEVSLAGRPAGSRVSINQWAAELLMSGTPVRPDIELIAYWRNGSGGTVLRTDNLGTIPVNGGALSVKSIVPPAGATHVLVRAQARVTSWPAGTVLRLYTDALAVTVP</sequence>
<name>A0A516KV21_9CAUD</name>
<evidence type="ECO:0000313" key="1">
    <source>
        <dbReference type="EMBL" id="QDP45525.1"/>
    </source>
</evidence>
<accession>A0A516KV21</accession>